<dbReference type="AlphaFoldDB" id="A0AA42DKU3"/>
<name>A0AA42DKU3_9FIRM</name>
<organism evidence="1 2">
    <name type="scientific">Holtiella tumoricola</name>
    <dbReference type="NCBI Taxonomy" id="3018743"/>
    <lineage>
        <taxon>Bacteria</taxon>
        <taxon>Bacillati</taxon>
        <taxon>Bacillota</taxon>
        <taxon>Clostridia</taxon>
        <taxon>Lachnospirales</taxon>
        <taxon>Cellulosilyticaceae</taxon>
        <taxon>Holtiella</taxon>
    </lineage>
</organism>
<reference evidence="1" key="1">
    <citation type="journal article" date="2023" name="Int. J. Syst. Evol. Microbiol.">
        <title>&lt;i&gt;Holtiella tumoricola&lt;/i&gt; gen. nov. sp. nov., isolated from a human clinical sample.</title>
        <authorList>
            <person name="Allen-Vercoe E."/>
            <person name="Daigneault M.C."/>
            <person name="Vancuren S.J."/>
            <person name="Cochrane K."/>
            <person name="O'Neal L.L."/>
            <person name="Sankaranarayanan K."/>
            <person name="Lawson P.A."/>
        </authorList>
    </citation>
    <scope>NUCLEOTIDE SEQUENCE</scope>
    <source>
        <strain evidence="1">CC70A</strain>
    </source>
</reference>
<evidence type="ECO:0000313" key="2">
    <source>
        <dbReference type="Proteomes" id="UP001169242"/>
    </source>
</evidence>
<sequence length="209" mass="24207">MLKSRWKVCVIGGGVLILGIQMSVQAGLGDWKIRFVEESKKIINEQTLKNQNHLISMYQNNVIDAQEGALGNLQNVANHQVVSVTTSANQMIERLGIDFEKETEWLVKKNKECFDELTIEQMEQIDNAIENGILEAMPEYSYRFINVTTSSGLRLEAQQESQALQDLYSIVLERYNQSEYEVMKDYYKRKLQEVEKLYEIVQGINERME</sequence>
<dbReference type="RefSeq" id="WP_271011365.1">
    <property type="nucleotide sequence ID" value="NZ_JAQIFT010000016.1"/>
</dbReference>
<protein>
    <submittedName>
        <fullName evidence="1">Uncharacterized protein</fullName>
    </submittedName>
</protein>
<keyword evidence="2" id="KW-1185">Reference proteome</keyword>
<accession>A0AA42DKU3</accession>
<comment type="caution">
    <text evidence="1">The sequence shown here is derived from an EMBL/GenBank/DDBJ whole genome shotgun (WGS) entry which is preliminary data.</text>
</comment>
<proteinExistence type="predicted"/>
<dbReference type="EMBL" id="JAQIFT010000016">
    <property type="protein sequence ID" value="MDA3730866.1"/>
    <property type="molecule type" value="Genomic_DNA"/>
</dbReference>
<gene>
    <name evidence="1" type="ORF">PBV87_05050</name>
</gene>
<dbReference type="Proteomes" id="UP001169242">
    <property type="component" value="Unassembled WGS sequence"/>
</dbReference>
<evidence type="ECO:0000313" key="1">
    <source>
        <dbReference type="EMBL" id="MDA3730866.1"/>
    </source>
</evidence>